<sequence>MRIRREFNSLPKEILPLILSHIRPSIGDLARCCRVCRSWSEAATPVLYERIVLRNAVFSSLAASPELCQHLSVLELRAWPFSWPRERQLSLEERVRWCLSHASRLTRLIWTRRDSLSTDSLLTICGLKSLNELEINGTTNSLISSYKPERLLELPPLKSFTIHSPDINVIKYLLELCQNNWAFGFAEPFRGCSLQKLSLVGNHSNSFRDLDLQLLQSCLAPHLISLSLIGFSKITVEGLRSLFKEFSNLQHLTLESLVLPPTFFRLLDYQSSGVDSLLKKGSLTRLISFTITYTNHEQIDATETFFDGLANFVNHCPSLRALTVYPSRSVKLAQIRTHESPRLPSAFLDQILADPYSTSGSLLGERLTKLAVHAIDLTLNLLCQLCSSASRLEDLAVHLCEDDLPRTGSYLALLPELRTLHIGSRFISYDADNALFLATRCRGHLNQIGLQHSAWSIIRTPLFPVNQLAWKLPSTQFTYLKQSLDRISSIYISLIPYDGTIWPEFALVVYE</sequence>
<dbReference type="AlphaFoldDB" id="A0A9P6NTJ8"/>
<proteinExistence type="predicted"/>
<dbReference type="InterPro" id="IPR001810">
    <property type="entry name" value="F-box_dom"/>
</dbReference>
<gene>
    <name evidence="2" type="ORF">CROQUDRAFT_88309</name>
</gene>
<accession>A0A9P6NTJ8</accession>
<dbReference type="SUPFAM" id="SSF81383">
    <property type="entry name" value="F-box domain"/>
    <property type="match status" value="1"/>
</dbReference>
<dbReference type="Pfam" id="PF12937">
    <property type="entry name" value="F-box-like"/>
    <property type="match status" value="1"/>
</dbReference>
<feature type="domain" description="F-box" evidence="1">
    <location>
        <begin position="7"/>
        <end position="54"/>
    </location>
</feature>
<organism evidence="2 3">
    <name type="scientific">Cronartium quercuum f. sp. fusiforme G11</name>
    <dbReference type="NCBI Taxonomy" id="708437"/>
    <lineage>
        <taxon>Eukaryota</taxon>
        <taxon>Fungi</taxon>
        <taxon>Dikarya</taxon>
        <taxon>Basidiomycota</taxon>
        <taxon>Pucciniomycotina</taxon>
        <taxon>Pucciniomycetes</taxon>
        <taxon>Pucciniales</taxon>
        <taxon>Coleosporiaceae</taxon>
        <taxon>Cronartium</taxon>
    </lineage>
</organism>
<protein>
    <recommendedName>
        <fullName evidence="1">F-box domain-containing protein</fullName>
    </recommendedName>
</protein>
<name>A0A9P6NTJ8_9BASI</name>
<dbReference type="SUPFAM" id="SSF52047">
    <property type="entry name" value="RNI-like"/>
    <property type="match status" value="1"/>
</dbReference>
<evidence type="ECO:0000313" key="3">
    <source>
        <dbReference type="Proteomes" id="UP000886653"/>
    </source>
</evidence>
<dbReference type="Gene3D" id="3.80.10.10">
    <property type="entry name" value="Ribonuclease Inhibitor"/>
    <property type="match status" value="1"/>
</dbReference>
<evidence type="ECO:0000313" key="2">
    <source>
        <dbReference type="EMBL" id="KAG0150048.1"/>
    </source>
</evidence>
<dbReference type="InterPro" id="IPR032675">
    <property type="entry name" value="LRR_dom_sf"/>
</dbReference>
<dbReference type="OrthoDB" id="2585512at2759"/>
<evidence type="ECO:0000259" key="1">
    <source>
        <dbReference type="Pfam" id="PF12937"/>
    </source>
</evidence>
<dbReference type="Gene3D" id="1.20.1280.50">
    <property type="match status" value="1"/>
</dbReference>
<dbReference type="Proteomes" id="UP000886653">
    <property type="component" value="Unassembled WGS sequence"/>
</dbReference>
<dbReference type="EMBL" id="MU167222">
    <property type="protein sequence ID" value="KAG0150048.1"/>
    <property type="molecule type" value="Genomic_DNA"/>
</dbReference>
<reference evidence="2" key="1">
    <citation type="submission" date="2013-11" db="EMBL/GenBank/DDBJ databases">
        <title>Genome sequence of the fusiform rust pathogen reveals effectors for host alternation and coevolution with pine.</title>
        <authorList>
            <consortium name="DOE Joint Genome Institute"/>
            <person name="Smith K."/>
            <person name="Pendleton A."/>
            <person name="Kubisiak T."/>
            <person name="Anderson C."/>
            <person name="Salamov A."/>
            <person name="Aerts A."/>
            <person name="Riley R."/>
            <person name="Clum A."/>
            <person name="Lindquist E."/>
            <person name="Ence D."/>
            <person name="Campbell M."/>
            <person name="Kronenberg Z."/>
            <person name="Feau N."/>
            <person name="Dhillon B."/>
            <person name="Hamelin R."/>
            <person name="Burleigh J."/>
            <person name="Smith J."/>
            <person name="Yandell M."/>
            <person name="Nelson C."/>
            <person name="Grigoriev I."/>
            <person name="Davis J."/>
        </authorList>
    </citation>
    <scope>NUCLEOTIDE SEQUENCE</scope>
    <source>
        <strain evidence="2">G11</strain>
    </source>
</reference>
<keyword evidence="3" id="KW-1185">Reference proteome</keyword>
<dbReference type="InterPro" id="IPR036047">
    <property type="entry name" value="F-box-like_dom_sf"/>
</dbReference>
<comment type="caution">
    <text evidence="2">The sequence shown here is derived from an EMBL/GenBank/DDBJ whole genome shotgun (WGS) entry which is preliminary data.</text>
</comment>